<evidence type="ECO:0000313" key="2">
    <source>
        <dbReference type="Proteomes" id="UP000243459"/>
    </source>
</evidence>
<gene>
    <name evidence="1" type="ORF">A4U43_C09F16890</name>
</gene>
<dbReference type="AlphaFoldDB" id="A0A5P1E8B7"/>
<protein>
    <submittedName>
        <fullName evidence="1">Uncharacterized protein</fullName>
    </submittedName>
</protein>
<reference evidence="2" key="1">
    <citation type="journal article" date="2017" name="Nat. Commun.">
        <title>The asparagus genome sheds light on the origin and evolution of a young Y chromosome.</title>
        <authorList>
            <person name="Harkess A."/>
            <person name="Zhou J."/>
            <person name="Xu C."/>
            <person name="Bowers J.E."/>
            <person name="Van der Hulst R."/>
            <person name="Ayyampalayam S."/>
            <person name="Mercati F."/>
            <person name="Riccardi P."/>
            <person name="McKain M.R."/>
            <person name="Kakrana A."/>
            <person name="Tang H."/>
            <person name="Ray J."/>
            <person name="Groenendijk J."/>
            <person name="Arikit S."/>
            <person name="Mathioni S.M."/>
            <person name="Nakano M."/>
            <person name="Shan H."/>
            <person name="Telgmann-Rauber A."/>
            <person name="Kanno A."/>
            <person name="Yue Z."/>
            <person name="Chen H."/>
            <person name="Li W."/>
            <person name="Chen Y."/>
            <person name="Xu X."/>
            <person name="Zhang Y."/>
            <person name="Luo S."/>
            <person name="Chen H."/>
            <person name="Gao J."/>
            <person name="Mao Z."/>
            <person name="Pires J.C."/>
            <person name="Luo M."/>
            <person name="Kudrna D."/>
            <person name="Wing R.A."/>
            <person name="Meyers B.C."/>
            <person name="Yi K."/>
            <person name="Kong H."/>
            <person name="Lavrijsen P."/>
            <person name="Sunseri F."/>
            <person name="Falavigna A."/>
            <person name="Ye Y."/>
            <person name="Leebens-Mack J.H."/>
            <person name="Chen G."/>
        </authorList>
    </citation>
    <scope>NUCLEOTIDE SEQUENCE [LARGE SCALE GENOMIC DNA]</scope>
    <source>
        <strain evidence="2">cv. DH0086</strain>
    </source>
</reference>
<dbReference type="Proteomes" id="UP000243459">
    <property type="component" value="Chromosome 9"/>
</dbReference>
<keyword evidence="2" id="KW-1185">Reference proteome</keyword>
<accession>A0A5P1E8B7</accession>
<dbReference type="EMBL" id="CM007389">
    <property type="protein sequence ID" value="ONK58810.1"/>
    <property type="molecule type" value="Genomic_DNA"/>
</dbReference>
<proteinExistence type="predicted"/>
<organism evidence="1 2">
    <name type="scientific">Asparagus officinalis</name>
    <name type="common">Garden asparagus</name>
    <dbReference type="NCBI Taxonomy" id="4686"/>
    <lineage>
        <taxon>Eukaryota</taxon>
        <taxon>Viridiplantae</taxon>
        <taxon>Streptophyta</taxon>
        <taxon>Embryophyta</taxon>
        <taxon>Tracheophyta</taxon>
        <taxon>Spermatophyta</taxon>
        <taxon>Magnoliopsida</taxon>
        <taxon>Liliopsida</taxon>
        <taxon>Asparagales</taxon>
        <taxon>Asparagaceae</taxon>
        <taxon>Asparagoideae</taxon>
        <taxon>Asparagus</taxon>
    </lineage>
</organism>
<dbReference type="Gramene" id="ONK58810">
    <property type="protein sequence ID" value="ONK58810"/>
    <property type="gene ID" value="A4U43_C09F16890"/>
</dbReference>
<name>A0A5P1E8B7_ASPOF</name>
<sequence length="125" mass="14550">MWGWLKIISSVSIVYSLVEVDLQSELTFDHHKRLSLRMMTNFAGLTTLILKVHQLQLTLFVFFFSFGVQFYYENSLHYCFSEHVCLGVAKQQVDLLLVETGQLGDERGAARKQRQRFSIWLKICG</sequence>
<evidence type="ECO:0000313" key="1">
    <source>
        <dbReference type="EMBL" id="ONK58810.1"/>
    </source>
</evidence>